<reference evidence="12 13" key="1">
    <citation type="submission" date="2017-03" db="EMBL/GenBank/DDBJ databases">
        <title>Genome Survey of Euroglyphus maynei.</title>
        <authorList>
            <person name="Arlian L.G."/>
            <person name="Morgan M.S."/>
            <person name="Rider S.D."/>
        </authorList>
    </citation>
    <scope>NUCLEOTIDE SEQUENCE [LARGE SCALE GENOMIC DNA]</scope>
    <source>
        <strain evidence="12">Arlian Lab</strain>
        <tissue evidence="12">Whole body</tissue>
    </source>
</reference>
<keyword evidence="7" id="KW-1133">Transmembrane helix</keyword>
<dbReference type="Gene3D" id="3.90.550.50">
    <property type="match status" value="1"/>
</dbReference>
<evidence type="ECO:0000256" key="4">
    <source>
        <dbReference type="ARBA" id="ARBA00022679"/>
    </source>
</evidence>
<keyword evidence="9" id="KW-0472">Membrane</keyword>
<feature type="non-terminal residue" evidence="12">
    <location>
        <position position="1"/>
    </location>
</feature>
<proteinExistence type="inferred from homology"/>
<dbReference type="GO" id="GO:0006493">
    <property type="term" value="P:protein O-linked glycosylation"/>
    <property type="evidence" value="ECO:0007669"/>
    <property type="project" value="TreeGrafter"/>
</dbReference>
<evidence type="ECO:0000313" key="12">
    <source>
        <dbReference type="EMBL" id="OTF77719.1"/>
    </source>
</evidence>
<dbReference type="Proteomes" id="UP000194236">
    <property type="component" value="Unassembled WGS sequence"/>
</dbReference>
<organism evidence="12 13">
    <name type="scientific">Euroglyphus maynei</name>
    <name type="common">Mayne's house dust mite</name>
    <dbReference type="NCBI Taxonomy" id="6958"/>
    <lineage>
        <taxon>Eukaryota</taxon>
        <taxon>Metazoa</taxon>
        <taxon>Ecdysozoa</taxon>
        <taxon>Arthropoda</taxon>
        <taxon>Chelicerata</taxon>
        <taxon>Arachnida</taxon>
        <taxon>Acari</taxon>
        <taxon>Acariformes</taxon>
        <taxon>Sarcoptiformes</taxon>
        <taxon>Astigmata</taxon>
        <taxon>Psoroptidia</taxon>
        <taxon>Analgoidea</taxon>
        <taxon>Pyroglyphidae</taxon>
        <taxon>Pyroglyphinae</taxon>
        <taxon>Euroglyphus</taxon>
    </lineage>
</organism>
<evidence type="ECO:0000256" key="5">
    <source>
        <dbReference type="ARBA" id="ARBA00022692"/>
    </source>
</evidence>
<dbReference type="OrthoDB" id="115198at2759"/>
<evidence type="ECO:0000256" key="8">
    <source>
        <dbReference type="ARBA" id="ARBA00023034"/>
    </source>
</evidence>
<dbReference type="EC" id="2.4.1.-" evidence="11"/>
<comment type="subcellular location">
    <subcellularLocation>
        <location evidence="1 11">Golgi apparatus membrane</location>
        <topology evidence="1 11">Single-pass type II membrane protein</topology>
    </subcellularLocation>
</comment>
<dbReference type="EMBL" id="MUJZ01031256">
    <property type="protein sequence ID" value="OTF77719.1"/>
    <property type="molecule type" value="Genomic_DNA"/>
</dbReference>
<dbReference type="GO" id="GO:0016758">
    <property type="term" value="F:hexosyltransferase activity"/>
    <property type="evidence" value="ECO:0007669"/>
    <property type="project" value="InterPro"/>
</dbReference>
<evidence type="ECO:0000256" key="10">
    <source>
        <dbReference type="ARBA" id="ARBA00023180"/>
    </source>
</evidence>
<gene>
    <name evidence="12" type="ORF">BLA29_009136</name>
</gene>
<name>A0A1Y3BA27_EURMA</name>
<keyword evidence="3 11" id="KW-0328">Glycosyltransferase</keyword>
<dbReference type="AlphaFoldDB" id="A0A1Y3BA27"/>
<evidence type="ECO:0000256" key="2">
    <source>
        <dbReference type="ARBA" id="ARBA00008661"/>
    </source>
</evidence>
<keyword evidence="4 12" id="KW-0808">Transferase</keyword>
<comment type="caution">
    <text evidence="12">The sequence shown here is derived from an EMBL/GenBank/DDBJ whole genome shotgun (WGS) entry which is preliminary data.</text>
</comment>
<evidence type="ECO:0000256" key="7">
    <source>
        <dbReference type="ARBA" id="ARBA00022989"/>
    </source>
</evidence>
<dbReference type="PANTHER" id="PTHR11214">
    <property type="entry name" value="BETA-1,3-N-ACETYLGLUCOSAMINYLTRANSFERASE"/>
    <property type="match status" value="1"/>
</dbReference>
<evidence type="ECO:0000256" key="6">
    <source>
        <dbReference type="ARBA" id="ARBA00022968"/>
    </source>
</evidence>
<protein>
    <recommendedName>
        <fullName evidence="11">Hexosyltransferase</fullName>
        <ecNumber evidence="11">2.4.1.-</ecNumber>
    </recommendedName>
</protein>
<evidence type="ECO:0000256" key="11">
    <source>
        <dbReference type="RuleBase" id="RU363063"/>
    </source>
</evidence>
<evidence type="ECO:0000313" key="13">
    <source>
        <dbReference type="Proteomes" id="UP000194236"/>
    </source>
</evidence>
<dbReference type="FunFam" id="3.90.550.50:FF:000001">
    <property type="entry name" value="Hexosyltransferase"/>
    <property type="match status" value="1"/>
</dbReference>
<evidence type="ECO:0000256" key="1">
    <source>
        <dbReference type="ARBA" id="ARBA00004323"/>
    </source>
</evidence>
<keyword evidence="5" id="KW-0812">Transmembrane</keyword>
<evidence type="ECO:0000256" key="3">
    <source>
        <dbReference type="ARBA" id="ARBA00022676"/>
    </source>
</evidence>
<sequence>ATKNFDKRNIIRKTWGNHSYCYGIDNLNIRLVFMLGTTENETIQNEIEHESRSYGDIIQGSFLDTYRNITYKHVMGLKWINHFCPYASYILKADDDIFVDLHQLIYYLRGKFGDHPKRLMACYVNKNSRVSRSYRNKWRVSYKVISEYPEQYFPAYCDGWTIIMSNDITLQLYRMANTRPLFWIDDVFISGILANDLHIVHYDFRQSIHCYKNDNVKNWLRKSSSSIPPMLGLIDANHYNNPNDISHIILSLWNKTVEYYRYNLNINIENVRK</sequence>
<dbReference type="InterPro" id="IPR002659">
    <property type="entry name" value="Glyco_trans_31"/>
</dbReference>
<keyword evidence="6" id="KW-0735">Signal-anchor</keyword>
<accession>A0A1Y3BA27</accession>
<keyword evidence="13" id="KW-1185">Reference proteome</keyword>
<dbReference type="GO" id="GO:0000139">
    <property type="term" value="C:Golgi membrane"/>
    <property type="evidence" value="ECO:0007669"/>
    <property type="project" value="UniProtKB-SubCell"/>
</dbReference>
<dbReference type="Pfam" id="PF01762">
    <property type="entry name" value="Galactosyl_T"/>
    <property type="match status" value="1"/>
</dbReference>
<keyword evidence="10" id="KW-0325">Glycoprotein</keyword>
<evidence type="ECO:0000256" key="9">
    <source>
        <dbReference type="ARBA" id="ARBA00023136"/>
    </source>
</evidence>
<keyword evidence="8 11" id="KW-0333">Golgi apparatus</keyword>
<comment type="similarity">
    <text evidence="2 11">Belongs to the glycosyltransferase 31 family.</text>
</comment>
<dbReference type="PANTHER" id="PTHR11214:SF376">
    <property type="entry name" value="HEXOSYLTRANSFERASE"/>
    <property type="match status" value="1"/>
</dbReference>